<dbReference type="InterPro" id="IPR050624">
    <property type="entry name" value="HTH-type_Tx_Regulator"/>
</dbReference>
<dbReference type="PANTHER" id="PTHR43479:SF11">
    <property type="entry name" value="ACREF_ENVCD OPERON REPRESSOR-RELATED"/>
    <property type="match status" value="1"/>
</dbReference>
<name>A0A1S1Q644_9ACTN</name>
<evidence type="ECO:0000256" key="3">
    <source>
        <dbReference type="SAM" id="MobiDB-lite"/>
    </source>
</evidence>
<dbReference type="EMBL" id="MAXA01000202">
    <property type="protein sequence ID" value="OHV28951.1"/>
    <property type="molecule type" value="Genomic_DNA"/>
</dbReference>
<dbReference type="SUPFAM" id="SSF46689">
    <property type="entry name" value="Homeodomain-like"/>
    <property type="match status" value="1"/>
</dbReference>
<dbReference type="InterPro" id="IPR001647">
    <property type="entry name" value="HTH_TetR"/>
</dbReference>
<feature type="domain" description="HTH tetR-type" evidence="4">
    <location>
        <begin position="46"/>
        <end position="106"/>
    </location>
</feature>
<proteinExistence type="predicted"/>
<dbReference type="RefSeq" id="WP_071063280.1">
    <property type="nucleotide sequence ID" value="NZ_MAXA01000202.1"/>
</dbReference>
<dbReference type="InterPro" id="IPR009057">
    <property type="entry name" value="Homeodomain-like_sf"/>
</dbReference>
<dbReference type="Pfam" id="PF00440">
    <property type="entry name" value="TetR_N"/>
    <property type="match status" value="1"/>
</dbReference>
<feature type="region of interest" description="Disordered" evidence="3">
    <location>
        <begin position="1"/>
        <end position="48"/>
    </location>
</feature>
<feature type="region of interest" description="Disordered" evidence="3">
    <location>
        <begin position="238"/>
        <end position="269"/>
    </location>
</feature>
<dbReference type="PANTHER" id="PTHR43479">
    <property type="entry name" value="ACREF/ENVCD OPERON REPRESSOR-RELATED"/>
    <property type="match status" value="1"/>
</dbReference>
<gene>
    <name evidence="5" type="ORF">BBK14_17670</name>
</gene>
<evidence type="ECO:0000256" key="2">
    <source>
        <dbReference type="PROSITE-ProRule" id="PRU00335"/>
    </source>
</evidence>
<dbReference type="Proteomes" id="UP000179769">
    <property type="component" value="Unassembled WGS sequence"/>
</dbReference>
<protein>
    <submittedName>
        <fullName evidence="5">TetR family transcriptional regulator</fullName>
    </submittedName>
</protein>
<dbReference type="AlphaFoldDB" id="A0A1S1Q644"/>
<sequence length="269" mass="28860">MTRTGAGAGPGAGARGGAGAGPGATAGAGADSRPDGGGGPRSRRGAETRARLVEAAKAVFEEKCYHDTRVADIAERASVSHGSFYHYFDSKDQIFREVAAVIDAALSAGMVIILARNSSMSPHERLTEAIRVHFEAYRAEARIMSVIEQVSRHDEQVYTLWTQLFGRHSDDVTHSIEQLQRHRLADPDLDPAVASAALGAMMWRFAEQWLVQGQPVCDFDVGVEQITRLFGNALQLRDPAGLPRHEPRKPPTQPGSTGGTGDPASSAHR</sequence>
<dbReference type="PROSITE" id="PS50977">
    <property type="entry name" value="HTH_TETR_2"/>
    <property type="match status" value="1"/>
</dbReference>
<accession>A0A1S1Q644</accession>
<dbReference type="InterPro" id="IPR036271">
    <property type="entry name" value="Tet_transcr_reg_TetR-rel_C_sf"/>
</dbReference>
<dbReference type="GO" id="GO:0003677">
    <property type="term" value="F:DNA binding"/>
    <property type="evidence" value="ECO:0007669"/>
    <property type="project" value="UniProtKB-UniRule"/>
</dbReference>
<dbReference type="SUPFAM" id="SSF48498">
    <property type="entry name" value="Tetracyclin repressor-like, C-terminal domain"/>
    <property type="match status" value="1"/>
</dbReference>
<evidence type="ECO:0000313" key="6">
    <source>
        <dbReference type="Proteomes" id="UP000179769"/>
    </source>
</evidence>
<reference evidence="6" key="1">
    <citation type="submission" date="2016-07" db="EMBL/GenBank/DDBJ databases">
        <title>Frankia sp. NRRL B-16219 Genome sequencing.</title>
        <authorList>
            <person name="Ghodhbane-Gtari F."/>
            <person name="Swanson E."/>
            <person name="Gueddou A."/>
            <person name="Louati M."/>
            <person name="Nouioui I."/>
            <person name="Hezbri K."/>
            <person name="Abebe-Akele F."/>
            <person name="Simpson S."/>
            <person name="Morris K."/>
            <person name="Thomas K."/>
            <person name="Gtari M."/>
            <person name="Tisa L.S."/>
        </authorList>
    </citation>
    <scope>NUCLEOTIDE SEQUENCE [LARGE SCALE GENOMIC DNA]</scope>
    <source>
        <strain evidence="6">NRRL B-16219</strain>
    </source>
</reference>
<dbReference type="PRINTS" id="PR00455">
    <property type="entry name" value="HTHTETR"/>
</dbReference>
<dbReference type="Gene3D" id="1.10.10.60">
    <property type="entry name" value="Homeodomain-like"/>
    <property type="match status" value="1"/>
</dbReference>
<evidence type="ECO:0000256" key="1">
    <source>
        <dbReference type="ARBA" id="ARBA00023125"/>
    </source>
</evidence>
<dbReference type="OrthoDB" id="5112469at2"/>
<organism evidence="5 6">
    <name type="scientific">Parafrankia soli</name>
    <dbReference type="NCBI Taxonomy" id="2599596"/>
    <lineage>
        <taxon>Bacteria</taxon>
        <taxon>Bacillati</taxon>
        <taxon>Actinomycetota</taxon>
        <taxon>Actinomycetes</taxon>
        <taxon>Frankiales</taxon>
        <taxon>Frankiaceae</taxon>
        <taxon>Parafrankia</taxon>
    </lineage>
</organism>
<feature type="compositionally biased region" description="Gly residues" evidence="3">
    <location>
        <begin position="1"/>
        <end position="26"/>
    </location>
</feature>
<keyword evidence="6" id="KW-1185">Reference proteome</keyword>
<dbReference type="Gene3D" id="1.10.357.10">
    <property type="entry name" value="Tetracycline Repressor, domain 2"/>
    <property type="match status" value="1"/>
</dbReference>
<feature type="DNA-binding region" description="H-T-H motif" evidence="2">
    <location>
        <begin position="69"/>
        <end position="88"/>
    </location>
</feature>
<comment type="caution">
    <text evidence="5">The sequence shown here is derived from an EMBL/GenBank/DDBJ whole genome shotgun (WGS) entry which is preliminary data.</text>
</comment>
<evidence type="ECO:0000259" key="4">
    <source>
        <dbReference type="PROSITE" id="PS50977"/>
    </source>
</evidence>
<keyword evidence="1 2" id="KW-0238">DNA-binding</keyword>
<evidence type="ECO:0000313" key="5">
    <source>
        <dbReference type="EMBL" id="OHV28951.1"/>
    </source>
</evidence>